<keyword evidence="3" id="KW-1185">Reference proteome</keyword>
<dbReference type="Gene3D" id="3.40.50.720">
    <property type="entry name" value="NAD(P)-binding Rossmann-like Domain"/>
    <property type="match status" value="1"/>
</dbReference>
<reference evidence="2 3" key="1">
    <citation type="submission" date="2024-01" db="EMBL/GenBank/DDBJ databases">
        <title>Genome insights into Plantactinospora sonchi sp. nov.</title>
        <authorList>
            <person name="Wang L."/>
        </authorList>
    </citation>
    <scope>NUCLEOTIDE SEQUENCE [LARGE SCALE GENOMIC DNA]</scope>
    <source>
        <strain evidence="2 3">NEAU-QY2</strain>
    </source>
</reference>
<gene>
    <name evidence="2" type="ORF">V1633_01955</name>
</gene>
<sequence>MSRILVAGASGLLGSAVVRALVAAGHEVHGTTRRADRLPLIERLGGRGIVMDALDRASVDAALAVAAPNIVIHELTDLAGFDFAANNRLRVEGTANLVGSMLAHGVPRLVAQSISWAYRPGPTTAGEQEPFATVPETGAPAFEAVEILEREVARVPHGVALRYGLLYGPGTWYAPDGEQTARARRGRIEATTAWTSWVHVDDAVEATVLALDWPPGPVNIVDDDPAQVDDWGPRYAHAAGYRGTPTISSRAPGRAASNALARSLGWLPRHPTWRTTLADPATFTPSGEAP</sequence>
<proteinExistence type="predicted"/>
<dbReference type="Pfam" id="PF01370">
    <property type="entry name" value="Epimerase"/>
    <property type="match status" value="1"/>
</dbReference>
<dbReference type="PANTHER" id="PTHR48079">
    <property type="entry name" value="PROTEIN YEEZ"/>
    <property type="match status" value="1"/>
</dbReference>
<dbReference type="InterPro" id="IPR051783">
    <property type="entry name" value="NAD(P)-dependent_oxidoreduct"/>
</dbReference>
<evidence type="ECO:0000259" key="1">
    <source>
        <dbReference type="Pfam" id="PF01370"/>
    </source>
</evidence>
<evidence type="ECO:0000313" key="2">
    <source>
        <dbReference type="EMBL" id="MEE6257252.1"/>
    </source>
</evidence>
<dbReference type="RefSeq" id="WP_331212329.1">
    <property type="nucleotide sequence ID" value="NZ_JAZGQK010000001.1"/>
</dbReference>
<dbReference type="InterPro" id="IPR036291">
    <property type="entry name" value="NAD(P)-bd_dom_sf"/>
</dbReference>
<comment type="caution">
    <text evidence="2">The sequence shown here is derived from an EMBL/GenBank/DDBJ whole genome shotgun (WGS) entry which is preliminary data.</text>
</comment>
<dbReference type="Proteomes" id="UP001332243">
    <property type="component" value="Unassembled WGS sequence"/>
</dbReference>
<dbReference type="PANTHER" id="PTHR48079:SF6">
    <property type="entry name" value="NAD(P)-BINDING DOMAIN-CONTAINING PROTEIN-RELATED"/>
    <property type="match status" value="1"/>
</dbReference>
<dbReference type="InterPro" id="IPR001509">
    <property type="entry name" value="Epimerase_deHydtase"/>
</dbReference>
<organism evidence="2 3">
    <name type="scientific">Plantactinospora sonchi</name>
    <dbReference type="NCBI Taxonomy" id="1544735"/>
    <lineage>
        <taxon>Bacteria</taxon>
        <taxon>Bacillati</taxon>
        <taxon>Actinomycetota</taxon>
        <taxon>Actinomycetes</taxon>
        <taxon>Micromonosporales</taxon>
        <taxon>Micromonosporaceae</taxon>
        <taxon>Plantactinospora</taxon>
    </lineage>
</organism>
<feature type="domain" description="NAD-dependent epimerase/dehydratase" evidence="1">
    <location>
        <begin position="4"/>
        <end position="213"/>
    </location>
</feature>
<accession>A0ABU7RL82</accession>
<name>A0ABU7RL82_9ACTN</name>
<protein>
    <submittedName>
        <fullName evidence="2">NAD(P)-dependent oxidoreductase</fullName>
    </submittedName>
</protein>
<evidence type="ECO:0000313" key="3">
    <source>
        <dbReference type="Proteomes" id="UP001332243"/>
    </source>
</evidence>
<dbReference type="SUPFAM" id="SSF51735">
    <property type="entry name" value="NAD(P)-binding Rossmann-fold domains"/>
    <property type="match status" value="1"/>
</dbReference>
<dbReference type="EMBL" id="JAZGQK010000001">
    <property type="protein sequence ID" value="MEE6257252.1"/>
    <property type="molecule type" value="Genomic_DNA"/>
</dbReference>